<keyword evidence="13" id="KW-1185">Reference proteome</keyword>
<dbReference type="FunFam" id="3.40.50.720:FF:000021">
    <property type="entry name" value="D-3-phosphoglycerate dehydrogenase"/>
    <property type="match status" value="1"/>
</dbReference>
<name>A0A2R8AA22_9RHOB</name>
<evidence type="ECO:0000256" key="5">
    <source>
        <dbReference type="ARBA" id="ARBA00023002"/>
    </source>
</evidence>
<dbReference type="Pfam" id="PF00389">
    <property type="entry name" value="2-Hacid_dh"/>
    <property type="match status" value="1"/>
</dbReference>
<dbReference type="Pfam" id="PF19304">
    <property type="entry name" value="PGDH_inter"/>
    <property type="match status" value="1"/>
</dbReference>
<evidence type="ECO:0000313" key="13">
    <source>
        <dbReference type="Proteomes" id="UP000244932"/>
    </source>
</evidence>
<keyword evidence="8" id="KW-0718">Serine biosynthesis</keyword>
<dbReference type="Pfam" id="PF02826">
    <property type="entry name" value="2-Hacid_dh_C"/>
    <property type="match status" value="1"/>
</dbReference>
<dbReference type="InterPro" id="IPR050857">
    <property type="entry name" value="D-2-hydroxyacid_DH"/>
</dbReference>
<accession>A0A2R8AA22</accession>
<evidence type="ECO:0000256" key="7">
    <source>
        <dbReference type="ARBA" id="ARBA00048731"/>
    </source>
</evidence>
<dbReference type="GO" id="GO:0006564">
    <property type="term" value="P:L-serine biosynthetic process"/>
    <property type="evidence" value="ECO:0007669"/>
    <property type="project" value="UniProtKB-UniRule"/>
</dbReference>
<dbReference type="CDD" id="cd04902">
    <property type="entry name" value="ACT_3PGDH-xct"/>
    <property type="match status" value="1"/>
</dbReference>
<dbReference type="InterPro" id="IPR045865">
    <property type="entry name" value="ACT-like_dom_sf"/>
</dbReference>
<dbReference type="Gene3D" id="3.30.1330.90">
    <property type="entry name" value="D-3-phosphoglycerate dehydrogenase, domain 3"/>
    <property type="match status" value="1"/>
</dbReference>
<dbReference type="Gene3D" id="3.30.70.260">
    <property type="match status" value="1"/>
</dbReference>
<dbReference type="OrthoDB" id="9793626at2"/>
<dbReference type="InterPro" id="IPR029753">
    <property type="entry name" value="D-isomer_DH_CS"/>
</dbReference>
<feature type="domain" description="D-3-phosphoglycerate dehydrogenase ASB" evidence="11">
    <location>
        <begin position="327"/>
        <end position="446"/>
    </location>
</feature>
<evidence type="ECO:0000259" key="10">
    <source>
        <dbReference type="Pfam" id="PF02826"/>
    </source>
</evidence>
<keyword evidence="5 8" id="KW-0560">Oxidoreductase</keyword>
<dbReference type="PANTHER" id="PTHR42789:SF1">
    <property type="entry name" value="D-ISOMER SPECIFIC 2-HYDROXYACID DEHYDROGENASE FAMILY PROTEIN (AFU_ORTHOLOGUE AFUA_6G10090)"/>
    <property type="match status" value="1"/>
</dbReference>
<proteinExistence type="inferred from homology"/>
<dbReference type="InterPro" id="IPR006139">
    <property type="entry name" value="D-isomer_2_OHA_DH_cat_dom"/>
</dbReference>
<evidence type="ECO:0000259" key="11">
    <source>
        <dbReference type="Pfam" id="PF19304"/>
    </source>
</evidence>
<comment type="pathway">
    <text evidence="1 8">Amino-acid biosynthesis; L-serine biosynthesis; L-serine from 3-phospho-D-glycerate: step 1/3.</text>
</comment>
<keyword evidence="8" id="KW-0028">Amino-acid biosynthesis</keyword>
<dbReference type="PANTHER" id="PTHR42789">
    <property type="entry name" value="D-ISOMER SPECIFIC 2-HYDROXYACID DEHYDROGENASE FAMILY PROTEIN (AFU_ORTHOLOGUE AFUA_6G10090)"/>
    <property type="match status" value="1"/>
</dbReference>
<dbReference type="UniPathway" id="UPA00135">
    <property type="reaction ID" value="UER00196"/>
</dbReference>
<evidence type="ECO:0000256" key="4">
    <source>
        <dbReference type="ARBA" id="ARBA00021582"/>
    </source>
</evidence>
<evidence type="ECO:0000256" key="6">
    <source>
        <dbReference type="ARBA" id="ARBA00023027"/>
    </source>
</evidence>
<dbReference type="SUPFAM" id="SSF51735">
    <property type="entry name" value="NAD(P)-binding Rossmann-fold domains"/>
    <property type="match status" value="1"/>
</dbReference>
<dbReference type="AlphaFoldDB" id="A0A2R8AA22"/>
<evidence type="ECO:0000256" key="3">
    <source>
        <dbReference type="ARBA" id="ARBA00013143"/>
    </source>
</evidence>
<feature type="domain" description="D-isomer specific 2-hydroxyacid dehydrogenase catalytic" evidence="9">
    <location>
        <begin position="4"/>
        <end position="315"/>
    </location>
</feature>
<dbReference type="Proteomes" id="UP000244932">
    <property type="component" value="Unassembled WGS sequence"/>
</dbReference>
<evidence type="ECO:0000256" key="8">
    <source>
        <dbReference type="RuleBase" id="RU363003"/>
    </source>
</evidence>
<evidence type="ECO:0000313" key="12">
    <source>
        <dbReference type="EMBL" id="SPF28965.1"/>
    </source>
</evidence>
<dbReference type="InterPro" id="IPR006236">
    <property type="entry name" value="PGDH"/>
</dbReference>
<comment type="similarity">
    <text evidence="2 8">Belongs to the D-isomer specific 2-hydroxyacid dehydrogenase family.</text>
</comment>
<dbReference type="InterPro" id="IPR045626">
    <property type="entry name" value="PGDH_ASB_dom"/>
</dbReference>
<sequence length="531" mass="56001">MPKVLISDKLSEAAVQIFKENGVEVDFQPGLGKDPAKLAEIIGDYDGLAIRSATKATADLIAKADNLKVIGRAGIGVDNVDLPAASAKGIVVMNTPFGNSITTAEHAIAMMFAVARQIPEADASTRAGKWEKSKFMGAEITRKTLGLIGCGNIGSIVADRALGLKMKVVAFDPFLSTERAAKLGVTKVETIEELLPVADFVTLHLPKTEKTANLLNAERVKLMKKGARLVNCARGGLVDEQAVADALKAGDLAGAAFDVFAVEPATENPLFDAPNVVCTPHLGAATTEAQENVALQVAEQMSDYLMKGAISNAINAPSVTAEEAPILKPWIELSEMLGGFAGQVTESAITEIEIEFVGKVGKLNLTPLVSALTASLMKPLVGEGGVNMVSAPIVARERGVKITETRKDEQGAYGSYIRLIVTTESQTRSVAGTVFSDNKPRFIQIKGIGLEAEPQRFMLYTTNTDEPGYIGALGMKLGDLDVNIATFALGRAAKDGEAIALLGVDAELSDETVAQIAALPQVTQAKALRFN</sequence>
<dbReference type="GO" id="GO:0004617">
    <property type="term" value="F:phosphoglycerate dehydrogenase activity"/>
    <property type="evidence" value="ECO:0007669"/>
    <property type="project" value="UniProtKB-UniRule"/>
</dbReference>
<dbReference type="SUPFAM" id="SSF143548">
    <property type="entry name" value="Serine metabolism enzymes domain"/>
    <property type="match status" value="1"/>
</dbReference>
<organism evidence="12 13">
    <name type="scientific">Pontivivens insulae</name>
    <dbReference type="NCBI Taxonomy" id="1639689"/>
    <lineage>
        <taxon>Bacteria</taxon>
        <taxon>Pseudomonadati</taxon>
        <taxon>Pseudomonadota</taxon>
        <taxon>Alphaproteobacteria</taxon>
        <taxon>Rhodobacterales</taxon>
        <taxon>Paracoccaceae</taxon>
        <taxon>Pontivivens</taxon>
    </lineage>
</organism>
<evidence type="ECO:0000256" key="2">
    <source>
        <dbReference type="ARBA" id="ARBA00005854"/>
    </source>
</evidence>
<feature type="domain" description="D-isomer specific 2-hydroxyacid dehydrogenase NAD-binding" evidence="10">
    <location>
        <begin position="108"/>
        <end position="283"/>
    </location>
</feature>
<dbReference type="SUPFAM" id="SSF55021">
    <property type="entry name" value="ACT-like"/>
    <property type="match status" value="1"/>
</dbReference>
<dbReference type="PROSITE" id="PS00671">
    <property type="entry name" value="D_2_HYDROXYACID_DH_3"/>
    <property type="match status" value="1"/>
</dbReference>
<dbReference type="SUPFAM" id="SSF52283">
    <property type="entry name" value="Formate/glycerate dehydrogenase catalytic domain-like"/>
    <property type="match status" value="1"/>
</dbReference>
<dbReference type="InterPro" id="IPR006140">
    <property type="entry name" value="D-isomer_DH_NAD-bd"/>
</dbReference>
<dbReference type="InterPro" id="IPR029009">
    <property type="entry name" value="ASB_dom_sf"/>
</dbReference>
<dbReference type="NCBIfam" id="TIGR01327">
    <property type="entry name" value="PGDH"/>
    <property type="match status" value="1"/>
</dbReference>
<protein>
    <recommendedName>
        <fullName evidence="4 8">D-3-phosphoglycerate dehydrogenase</fullName>
        <ecNumber evidence="3 8">1.1.1.95</ecNumber>
    </recommendedName>
</protein>
<evidence type="ECO:0000256" key="1">
    <source>
        <dbReference type="ARBA" id="ARBA00005216"/>
    </source>
</evidence>
<dbReference type="RefSeq" id="WP_108781705.1">
    <property type="nucleotide sequence ID" value="NZ_OMKW01000002.1"/>
</dbReference>
<dbReference type="CDD" id="cd12173">
    <property type="entry name" value="PGDH_4"/>
    <property type="match status" value="1"/>
</dbReference>
<reference evidence="12 13" key="1">
    <citation type="submission" date="2018-03" db="EMBL/GenBank/DDBJ databases">
        <authorList>
            <person name="Keele B.F."/>
        </authorList>
    </citation>
    <scope>NUCLEOTIDE SEQUENCE [LARGE SCALE GENOMIC DNA]</scope>
    <source>
        <strain evidence="12 13">CeCT 8812</strain>
    </source>
</reference>
<dbReference type="InterPro" id="IPR036291">
    <property type="entry name" value="NAD(P)-bd_dom_sf"/>
</dbReference>
<dbReference type="EC" id="1.1.1.95" evidence="3 8"/>
<dbReference type="GO" id="GO:0051287">
    <property type="term" value="F:NAD binding"/>
    <property type="evidence" value="ECO:0007669"/>
    <property type="project" value="UniProtKB-UniRule"/>
</dbReference>
<dbReference type="PROSITE" id="PS00670">
    <property type="entry name" value="D_2_HYDROXYACID_DH_2"/>
    <property type="match status" value="1"/>
</dbReference>
<keyword evidence="6 8" id="KW-0520">NAD</keyword>
<comment type="catalytic activity">
    <reaction evidence="7 8">
        <text>(2R)-3-phosphoglycerate + NAD(+) = 3-phosphooxypyruvate + NADH + H(+)</text>
        <dbReference type="Rhea" id="RHEA:12641"/>
        <dbReference type="ChEBI" id="CHEBI:15378"/>
        <dbReference type="ChEBI" id="CHEBI:18110"/>
        <dbReference type="ChEBI" id="CHEBI:57540"/>
        <dbReference type="ChEBI" id="CHEBI:57945"/>
        <dbReference type="ChEBI" id="CHEBI:58272"/>
        <dbReference type="EC" id="1.1.1.95"/>
    </reaction>
</comment>
<evidence type="ECO:0000259" key="9">
    <source>
        <dbReference type="Pfam" id="PF00389"/>
    </source>
</evidence>
<dbReference type="Gene3D" id="3.40.50.720">
    <property type="entry name" value="NAD(P)-binding Rossmann-like Domain"/>
    <property type="match status" value="2"/>
</dbReference>
<gene>
    <name evidence="12" type="primary">serA</name>
    <name evidence="12" type="ORF">POI8812_01268</name>
</gene>
<dbReference type="EMBL" id="OMKW01000002">
    <property type="protein sequence ID" value="SPF28965.1"/>
    <property type="molecule type" value="Genomic_DNA"/>
</dbReference>